<dbReference type="AlphaFoldDB" id="U6KZC8"/>
<dbReference type="GO" id="GO:0005737">
    <property type="term" value="C:cytoplasm"/>
    <property type="evidence" value="ECO:0007669"/>
    <property type="project" value="TreeGrafter"/>
</dbReference>
<dbReference type="GO" id="GO:0016567">
    <property type="term" value="P:protein ubiquitination"/>
    <property type="evidence" value="ECO:0007669"/>
    <property type="project" value="UniProtKB-UniRule"/>
</dbReference>
<dbReference type="OrthoDB" id="354960at2759"/>
<feature type="region of interest" description="Disordered" evidence="2">
    <location>
        <begin position="12"/>
        <end position="38"/>
    </location>
</feature>
<keyword evidence="5" id="KW-1185">Reference proteome</keyword>
<dbReference type="GO" id="GO:0000151">
    <property type="term" value="C:ubiquitin ligase complex"/>
    <property type="evidence" value="ECO:0007669"/>
    <property type="project" value="TreeGrafter"/>
</dbReference>
<keyword evidence="1" id="KW-0479">Metal-binding</keyword>
<feature type="region of interest" description="Disordered" evidence="2">
    <location>
        <begin position="112"/>
        <end position="160"/>
    </location>
</feature>
<keyword evidence="1" id="KW-0862">Zinc</keyword>
<feature type="region of interest" description="Disordered" evidence="2">
    <location>
        <begin position="223"/>
        <end position="245"/>
    </location>
</feature>
<evidence type="ECO:0000256" key="1">
    <source>
        <dbReference type="RuleBase" id="RU366018"/>
    </source>
</evidence>
<dbReference type="GO" id="GO:0071596">
    <property type="term" value="P:ubiquitin-dependent protein catabolic process via the N-end rule pathway"/>
    <property type="evidence" value="ECO:0007669"/>
    <property type="project" value="UniProtKB-UniRule"/>
</dbReference>
<organism evidence="4 5">
    <name type="scientific">Eimeria tenella</name>
    <name type="common">Coccidian parasite</name>
    <dbReference type="NCBI Taxonomy" id="5802"/>
    <lineage>
        <taxon>Eukaryota</taxon>
        <taxon>Sar</taxon>
        <taxon>Alveolata</taxon>
        <taxon>Apicomplexa</taxon>
        <taxon>Conoidasida</taxon>
        <taxon>Coccidia</taxon>
        <taxon>Eucoccidiorida</taxon>
        <taxon>Eimeriorina</taxon>
        <taxon>Eimeriidae</taxon>
        <taxon>Eimeria</taxon>
    </lineage>
</organism>
<comment type="function">
    <text evidence="1">Ubiquitin ligase protein which is a component of the N-end rule pathway. Recognizes and binds to proteins bearing specific N-terminal residues that are destabilizing according to the N-end rule, leading to their ubiquitination and subsequent degradation.</text>
</comment>
<feature type="domain" description="E3 ubiquitin-protein ligase UBR-like C-terminal" evidence="3">
    <location>
        <begin position="441"/>
        <end position="649"/>
    </location>
</feature>
<proteinExistence type="inferred from homology"/>
<evidence type="ECO:0000313" key="5">
    <source>
        <dbReference type="Proteomes" id="UP000030747"/>
    </source>
</evidence>
<dbReference type="VEuPathDB" id="ToxoDB:ETH_00001010"/>
<reference evidence="4" key="1">
    <citation type="submission" date="2013-10" db="EMBL/GenBank/DDBJ databases">
        <title>Genomic analysis of the causative agents of coccidiosis in chickens.</title>
        <authorList>
            <person name="Reid A.J."/>
            <person name="Blake D."/>
            <person name="Billington K."/>
            <person name="Browne H."/>
            <person name="Dunn M."/>
            <person name="Hung S."/>
            <person name="Kawahara F."/>
            <person name="Miranda-Saavedra D."/>
            <person name="Mourier T."/>
            <person name="Nagra H."/>
            <person name="Otto T.D."/>
            <person name="Rawlings N."/>
            <person name="Sanchez A."/>
            <person name="Sanders M."/>
            <person name="Subramaniam C."/>
            <person name="Tay Y."/>
            <person name="Dear P."/>
            <person name="Doerig C."/>
            <person name="Gruber A."/>
            <person name="Parkinson J."/>
            <person name="Shirley M."/>
            <person name="Wan K.L."/>
            <person name="Berriman M."/>
            <person name="Tomley F."/>
            <person name="Pain A."/>
        </authorList>
    </citation>
    <scope>NUCLEOTIDE SEQUENCE [LARGE SCALE GENOMIC DNA]</scope>
    <source>
        <strain evidence="4">Houghton</strain>
    </source>
</reference>
<dbReference type="VEuPathDB" id="ToxoDB:ETH2_0525200"/>
<accession>U6KZC8</accession>
<evidence type="ECO:0000256" key="2">
    <source>
        <dbReference type="SAM" id="MobiDB-lite"/>
    </source>
</evidence>
<keyword evidence="1" id="KW-0863">Zinc-finger</keyword>
<dbReference type="RefSeq" id="XP_013233038.1">
    <property type="nucleotide sequence ID" value="XM_013377584.1"/>
</dbReference>
<dbReference type="GeneID" id="25249421"/>
<dbReference type="InterPro" id="IPR039164">
    <property type="entry name" value="UBR1-like"/>
</dbReference>
<dbReference type="Pfam" id="PF18995">
    <property type="entry name" value="PRT6_C"/>
    <property type="match status" value="1"/>
</dbReference>
<dbReference type="PANTHER" id="PTHR21497">
    <property type="entry name" value="UBIQUITIN LIGASE E3 ALPHA-RELATED"/>
    <property type="match status" value="1"/>
</dbReference>
<keyword evidence="1" id="KW-0808">Transferase</keyword>
<evidence type="ECO:0000259" key="3">
    <source>
        <dbReference type="Pfam" id="PF18995"/>
    </source>
</evidence>
<dbReference type="EC" id="2.3.2.27" evidence="1"/>
<evidence type="ECO:0000313" key="4">
    <source>
        <dbReference type="EMBL" id="CDJ42288.1"/>
    </source>
</evidence>
<sequence length="673" mass="70633">MEYSGPTGAAAAAAAAAGGSPGSSLRGPAAASPSLGAPAAAAAAAAGEEWVHAFSRVRAWRAAAAAEKLAAEDDSKALAALRGRSMQGVCTDDLRLLAKRLPHPQRRLQLGAAALRIRPSSSSSSSSSSGGGSSGSSSGGSSGEGGSSSSCSSSSSSSSRGIRGVETYLLQVAAAKEQQEAHAIAEKEGGKRRQPLTIEGLSGVSTAQLDAIAPPYPLMEGLAPAAAGSSSSSSSSCSSSSSEGALTEEERNGVLLKVAAAGLVPWLKKVHLLLRAIDPQHELPFENADSMSAFGDLSCPVLPSGYLRSPPAAAAADSAAAAAAAGTLDELLASLKPYAADAQCDCLLETLPLPSSLEAFLFGGEDETEEEEATKETEALANVLDELQMVHAMAAQPPSLVAGSCLCPVVVCEKNTHEQLLQLLQQLQQLQEQQSPSKAAQQQKEELLELFRAHSFYFQPLTRRMLPLDFEQLLQVTAAKPLLLWQRSSSSSSSSNCCLAVFALQHSPCLTVLPKSYQQLYNHFLDVHLTSPVLGPHVSASICICLICGCLLCAADCCEIEVSSLEKETTTFSALRRHATVCGFGLSLFLQLAASSVLVVAVDAVGDRGAKWGCLHLDEYGEEDLQLRRGKPLRLSGPRVQRLAKEFWTHQLRALKRLSWARLRGVPRLREPF</sequence>
<dbReference type="GO" id="GO:0008270">
    <property type="term" value="F:zinc ion binding"/>
    <property type="evidence" value="ECO:0007669"/>
    <property type="project" value="UniProtKB-UniRule"/>
</dbReference>
<comment type="catalytic activity">
    <reaction evidence="1">
        <text>S-ubiquitinyl-[E2 ubiquitin-conjugating enzyme]-L-cysteine + [acceptor protein]-L-lysine = [E2 ubiquitin-conjugating enzyme]-L-cysteine + N(6)-ubiquitinyl-[acceptor protein]-L-lysine.</text>
        <dbReference type="EC" id="2.3.2.27"/>
    </reaction>
</comment>
<feature type="compositionally biased region" description="Gly residues" evidence="2">
    <location>
        <begin position="129"/>
        <end position="146"/>
    </location>
</feature>
<comment type="similarity">
    <text evidence="1">Belongs to the E3 ubiquitin-protein ligase UBR1-like family.</text>
</comment>
<protein>
    <recommendedName>
        <fullName evidence="1">E3 ubiquitin-protein ligase</fullName>
        <ecNumber evidence="1">2.3.2.27</ecNumber>
    </recommendedName>
</protein>
<dbReference type="EMBL" id="HG675707">
    <property type="protein sequence ID" value="CDJ42288.1"/>
    <property type="molecule type" value="Genomic_DNA"/>
</dbReference>
<dbReference type="PANTHER" id="PTHR21497:SF24">
    <property type="entry name" value="E3 UBIQUITIN-PROTEIN LIGASE UBR1"/>
    <property type="match status" value="1"/>
</dbReference>
<dbReference type="InterPro" id="IPR044046">
    <property type="entry name" value="E3_ligase_UBR-like_C"/>
</dbReference>
<feature type="compositionally biased region" description="Low complexity" evidence="2">
    <location>
        <begin position="229"/>
        <end position="242"/>
    </location>
</feature>
<reference evidence="4" key="2">
    <citation type="submission" date="2013-10" db="EMBL/GenBank/DDBJ databases">
        <authorList>
            <person name="Aslett M."/>
        </authorList>
    </citation>
    <scope>NUCLEOTIDE SEQUENCE [LARGE SCALE GENOMIC DNA]</scope>
    <source>
        <strain evidence="4">Houghton</strain>
    </source>
</reference>
<gene>
    <name evidence="4" type="ORF">ETH_00001010</name>
</gene>
<dbReference type="UniPathway" id="UPA00143"/>
<dbReference type="GO" id="GO:0061630">
    <property type="term" value="F:ubiquitin protein ligase activity"/>
    <property type="evidence" value="ECO:0007669"/>
    <property type="project" value="UniProtKB-UniRule"/>
</dbReference>
<name>U6KZC8_EIMTE</name>
<feature type="compositionally biased region" description="Low complexity" evidence="2">
    <location>
        <begin position="147"/>
        <end position="159"/>
    </location>
</feature>
<keyword evidence="1" id="KW-0833">Ubl conjugation pathway</keyword>
<comment type="pathway">
    <text evidence="1">Protein modification; protein ubiquitination.</text>
</comment>
<dbReference type="Proteomes" id="UP000030747">
    <property type="component" value="Unassembled WGS sequence"/>
</dbReference>